<reference evidence="2" key="1">
    <citation type="submission" date="2024-06" db="EMBL/GenBank/DDBJ databases">
        <authorList>
            <person name="Coelho C."/>
            <person name="Bento M."/>
            <person name="Garcia E."/>
            <person name="Camelo A."/>
            <person name="Brandao I."/>
            <person name="Espirito Santo C."/>
            <person name="Trovao J."/>
            <person name="Verissimo A."/>
            <person name="Costa J."/>
            <person name="Tiago I."/>
        </authorList>
    </citation>
    <scope>NUCLEOTIDE SEQUENCE</scope>
    <source>
        <strain evidence="2">KWT182</strain>
    </source>
</reference>
<organism evidence="2">
    <name type="scientific">Acerihabitans sp. KWT182</name>
    <dbReference type="NCBI Taxonomy" id="3157919"/>
    <lineage>
        <taxon>Bacteria</taxon>
        <taxon>Pseudomonadati</taxon>
        <taxon>Pseudomonadota</taxon>
        <taxon>Gammaproteobacteria</taxon>
        <taxon>Enterobacterales</taxon>
        <taxon>Pectobacteriaceae</taxon>
        <taxon>Acerihabitans</taxon>
    </lineage>
</organism>
<gene>
    <name evidence="2" type="ORF">ABK905_09260</name>
</gene>
<evidence type="ECO:0000256" key="1">
    <source>
        <dbReference type="SAM" id="MobiDB-lite"/>
    </source>
</evidence>
<feature type="compositionally biased region" description="Polar residues" evidence="1">
    <location>
        <begin position="145"/>
        <end position="155"/>
    </location>
</feature>
<accession>A0AAU7QDY3</accession>
<evidence type="ECO:0000313" key="2">
    <source>
        <dbReference type="EMBL" id="XBS71132.1"/>
    </source>
</evidence>
<proteinExistence type="predicted"/>
<dbReference type="EMBL" id="CP157947">
    <property type="protein sequence ID" value="XBS71132.1"/>
    <property type="molecule type" value="Genomic_DNA"/>
</dbReference>
<dbReference type="AlphaFoldDB" id="A0AAU7QDY3"/>
<sequence>MSRIFEVVQAMSGQKNSITIPGPYVDFFAGDQQPHALGAILNQLVFWSGKSDLNDGWFYKEHAELASEIRGVTADQVYRLVKKIRRWLPGVIEVAQRKVNGTKKTHYRVDGDALIAKIFPLLLDSAESRNGKREVAEPVSRNHGTHSAESQNPNREITEPILYTDHYTDPHLQINKTLLSENSGEFPDAQSEAEFLAAHPDAFVYSPKGGKWGSQQDADCAEWLFKQKTELYKRKQVAPPKEPNWTDWANDIRLMRTIDGHSHRDICEMYLAVTRDEFWCRNILSTSKLREKWDELTLKLFAAKNTAVDTVDTAERDAAYGRYLKRSLDNKSKSQIETAARKDADMASVKAMREDFAKSTWNKIWAECSQRQAGEKAA</sequence>
<feature type="region of interest" description="Disordered" evidence="1">
    <location>
        <begin position="130"/>
        <end position="156"/>
    </location>
</feature>
<name>A0AAU7QDY3_9GAMM</name>
<protein>
    <submittedName>
        <fullName evidence="2">Replication protein 15</fullName>
    </submittedName>
</protein>